<accession>A0AAW0D9D6</accession>
<dbReference type="Gene3D" id="1.20.1280.50">
    <property type="match status" value="1"/>
</dbReference>
<keyword evidence="2" id="KW-1185">Reference proteome</keyword>
<dbReference type="SUPFAM" id="SSF52047">
    <property type="entry name" value="RNI-like"/>
    <property type="match status" value="1"/>
</dbReference>
<sequence>MSNPLDDRPIGNSPARQSLLESKARLSATEEEIAGTLNHLQRLENRRRDILVDINALESPILDLPAELVCEIFLRCLLHPHVVPRAHDAPILLTHVCRRWREIALSFPGLWTSISVSAVLTRIGPQSEGLLNMLEAWLIRSASNLLSVSVLPALSVYLRGRSPFYMTIRDTAYRWCELEIIRPLEDYPILLRKDDLWDLPQLKKLTLLLPTNTRPRSLQPDALSILTNAPVLCDVHLMGFSPTNLLLPWSQLTTLRADNLFPIECLQSLVASPNLVSATFSFWREENFFYLPSTAPIARLAHLQSLSLFAADDEDHYTPLFDYVDLPTLQSLHLDLPPPPTADAYAPLTALFSRSAKLTTLSLDFRGFLPHSALTTLLQSLTQAQIRTLSLGMHAGITNGPLTAALRANADLLPHVASLTLRERIDRYNEPPFVEGEVVEMLRARWENGKGTLKKFCLVTTQVLPRMVDELHPGWSSLAREGMDIEVKSHGAGPFLVVYFNSRAVVNASKGKSALKPKHE</sequence>
<evidence type="ECO:0000313" key="1">
    <source>
        <dbReference type="EMBL" id="KAK7048026.1"/>
    </source>
</evidence>
<reference evidence="1 2" key="1">
    <citation type="journal article" date="2024" name="J Genomics">
        <title>Draft genome sequencing and assembly of Favolaschia claudopus CIRM-BRFM 2984 isolated from oak limbs.</title>
        <authorList>
            <person name="Navarro D."/>
            <person name="Drula E."/>
            <person name="Chaduli D."/>
            <person name="Cazenave R."/>
            <person name="Ahrendt S."/>
            <person name="Wang J."/>
            <person name="Lipzen A."/>
            <person name="Daum C."/>
            <person name="Barry K."/>
            <person name="Grigoriev I.V."/>
            <person name="Favel A."/>
            <person name="Rosso M.N."/>
            <person name="Martin F."/>
        </authorList>
    </citation>
    <scope>NUCLEOTIDE SEQUENCE [LARGE SCALE GENOMIC DNA]</scope>
    <source>
        <strain evidence="1 2">CIRM-BRFM 2984</strain>
    </source>
</reference>
<dbReference type="Proteomes" id="UP001362999">
    <property type="component" value="Unassembled WGS sequence"/>
</dbReference>
<protein>
    <submittedName>
        <fullName evidence="1">F-box domain-containing protein</fullName>
    </submittedName>
</protein>
<proteinExistence type="predicted"/>
<dbReference type="AlphaFoldDB" id="A0AAW0D9D6"/>
<organism evidence="1 2">
    <name type="scientific">Favolaschia claudopus</name>
    <dbReference type="NCBI Taxonomy" id="2862362"/>
    <lineage>
        <taxon>Eukaryota</taxon>
        <taxon>Fungi</taxon>
        <taxon>Dikarya</taxon>
        <taxon>Basidiomycota</taxon>
        <taxon>Agaricomycotina</taxon>
        <taxon>Agaricomycetes</taxon>
        <taxon>Agaricomycetidae</taxon>
        <taxon>Agaricales</taxon>
        <taxon>Marasmiineae</taxon>
        <taxon>Mycenaceae</taxon>
        <taxon>Favolaschia</taxon>
    </lineage>
</organism>
<name>A0AAW0D9D6_9AGAR</name>
<dbReference type="InterPro" id="IPR032675">
    <property type="entry name" value="LRR_dom_sf"/>
</dbReference>
<gene>
    <name evidence="1" type="ORF">R3P38DRAFT_2866999</name>
</gene>
<dbReference type="EMBL" id="JAWWNJ010000009">
    <property type="protein sequence ID" value="KAK7048026.1"/>
    <property type="molecule type" value="Genomic_DNA"/>
</dbReference>
<comment type="caution">
    <text evidence="1">The sequence shown here is derived from an EMBL/GenBank/DDBJ whole genome shotgun (WGS) entry which is preliminary data.</text>
</comment>
<evidence type="ECO:0000313" key="2">
    <source>
        <dbReference type="Proteomes" id="UP001362999"/>
    </source>
</evidence>
<dbReference type="Gene3D" id="3.80.10.10">
    <property type="entry name" value="Ribonuclease Inhibitor"/>
    <property type="match status" value="1"/>
</dbReference>